<name>A0AAE0EDW1_9ROSI</name>
<dbReference type="PANTHER" id="PTHR33317:SF1">
    <property type="entry name" value="POLYNUCLEOTIDYL TRANSFERASE, RIBONUCLEASE H-LIKE SUPERFAMILY PROTEIN"/>
    <property type="match status" value="1"/>
</dbReference>
<dbReference type="PANTHER" id="PTHR33317">
    <property type="entry name" value="POLYNUCLEOTIDYL TRANSFERASE, RIBONUCLEASE H-LIKE SUPERFAMILY PROTEIN"/>
    <property type="match status" value="1"/>
</dbReference>
<accession>A0AAE0EDW1</accession>
<sequence>MKYVKPHTLYDGLSEINSKLTSIERRSEKWSVLLGLNIRPDFVGLAVSYYSRAQAYPIMPCKNHMDSVTRYFPGLISKHNLYGFVVGKPRLREMPSLREDTDKDVEKFIFDLCSTGKFKGLKYTYWGDLYASKDLIAIRCLDSIRSIIINNTWKTTREFRVTSIVTLTFGRHTYAIFLMWTKIIRMQMRILMQRSDIGWNDKFVLLLFPVLLVLYSLVFGLFTMIWFGNGSLFTSSPASRLIGDLRLLISNGGQWFGQNYEGGDSEMAFVPPDLTYDGLIKTMEDIVTFDSSSFSTELRAI</sequence>
<feature type="transmembrane region" description="Helical" evidence="1">
    <location>
        <begin position="164"/>
        <end position="183"/>
    </location>
</feature>
<keyword evidence="3" id="KW-1185">Reference proteome</keyword>
<comment type="caution">
    <text evidence="2">The sequence shown here is derived from an EMBL/GenBank/DDBJ whole genome shotgun (WGS) entry which is preliminary data.</text>
</comment>
<dbReference type="AlphaFoldDB" id="A0AAE0EDW1"/>
<organism evidence="2 3">
    <name type="scientific">Dipteronia sinensis</name>
    <dbReference type="NCBI Taxonomy" id="43782"/>
    <lineage>
        <taxon>Eukaryota</taxon>
        <taxon>Viridiplantae</taxon>
        <taxon>Streptophyta</taxon>
        <taxon>Embryophyta</taxon>
        <taxon>Tracheophyta</taxon>
        <taxon>Spermatophyta</taxon>
        <taxon>Magnoliopsida</taxon>
        <taxon>eudicotyledons</taxon>
        <taxon>Gunneridae</taxon>
        <taxon>Pentapetalae</taxon>
        <taxon>rosids</taxon>
        <taxon>malvids</taxon>
        <taxon>Sapindales</taxon>
        <taxon>Sapindaceae</taxon>
        <taxon>Hippocastanoideae</taxon>
        <taxon>Acereae</taxon>
        <taxon>Dipteronia</taxon>
    </lineage>
</organism>
<proteinExistence type="predicted"/>
<evidence type="ECO:0000313" key="2">
    <source>
        <dbReference type="EMBL" id="KAK3224783.1"/>
    </source>
</evidence>
<evidence type="ECO:0000313" key="3">
    <source>
        <dbReference type="Proteomes" id="UP001281410"/>
    </source>
</evidence>
<reference evidence="2" key="1">
    <citation type="journal article" date="2023" name="Plant J.">
        <title>Genome sequences and population genomics provide insights into the demographic history, inbreeding, and mutation load of two 'living fossil' tree species of Dipteronia.</title>
        <authorList>
            <person name="Feng Y."/>
            <person name="Comes H.P."/>
            <person name="Chen J."/>
            <person name="Zhu S."/>
            <person name="Lu R."/>
            <person name="Zhang X."/>
            <person name="Li P."/>
            <person name="Qiu J."/>
            <person name="Olsen K.M."/>
            <person name="Qiu Y."/>
        </authorList>
    </citation>
    <scope>NUCLEOTIDE SEQUENCE</scope>
    <source>
        <strain evidence="2">NBL</strain>
    </source>
</reference>
<feature type="transmembrane region" description="Helical" evidence="1">
    <location>
        <begin position="203"/>
        <end position="227"/>
    </location>
</feature>
<dbReference type="Proteomes" id="UP001281410">
    <property type="component" value="Unassembled WGS sequence"/>
</dbReference>
<dbReference type="EMBL" id="JANJYJ010000002">
    <property type="protein sequence ID" value="KAK3224783.1"/>
    <property type="molecule type" value="Genomic_DNA"/>
</dbReference>
<protein>
    <submittedName>
        <fullName evidence="2">Uncharacterized protein</fullName>
    </submittedName>
</protein>
<keyword evidence="1" id="KW-1133">Transmembrane helix</keyword>
<keyword evidence="1" id="KW-0472">Membrane</keyword>
<dbReference type="InterPro" id="IPR005227">
    <property type="entry name" value="YqgF"/>
</dbReference>
<gene>
    <name evidence="2" type="ORF">Dsin_004645</name>
</gene>
<dbReference type="GO" id="GO:0000967">
    <property type="term" value="P:rRNA 5'-end processing"/>
    <property type="evidence" value="ECO:0007669"/>
    <property type="project" value="TreeGrafter"/>
</dbReference>
<keyword evidence="1" id="KW-0812">Transmembrane</keyword>
<evidence type="ECO:0000256" key="1">
    <source>
        <dbReference type="SAM" id="Phobius"/>
    </source>
</evidence>